<dbReference type="EMBL" id="MSCO01000002">
    <property type="protein sequence ID" value="PQJ85132.1"/>
    <property type="molecule type" value="Genomic_DNA"/>
</dbReference>
<reference evidence="8 9" key="1">
    <citation type="submission" date="2016-12" db="EMBL/GenBank/DDBJ databases">
        <title>Diversity of luminous bacteria.</title>
        <authorList>
            <person name="Yoshizawa S."/>
            <person name="Kogure K."/>
        </authorList>
    </citation>
    <scope>NUCLEOTIDE SEQUENCE [LARGE SCALE GENOMIC DNA]</scope>
    <source>
        <strain evidence="8 9">ATCC 33715</strain>
    </source>
</reference>
<dbReference type="InterPro" id="IPR020846">
    <property type="entry name" value="MFS_dom"/>
</dbReference>
<feature type="transmembrane region" description="Helical" evidence="6">
    <location>
        <begin position="356"/>
        <end position="380"/>
    </location>
</feature>
<dbReference type="PANTHER" id="PTHR23513">
    <property type="entry name" value="INTEGRAL MEMBRANE EFFLUX PROTEIN-RELATED"/>
    <property type="match status" value="1"/>
</dbReference>
<dbReference type="SUPFAM" id="SSF103473">
    <property type="entry name" value="MFS general substrate transporter"/>
    <property type="match status" value="1"/>
</dbReference>
<sequence>MSWSKSNFVYFCISFILASIGGFFTLVALPWLVLSIDNNPLTLSSVIVCMSLPQGFFILFGGVLSDVYSPYRVLIISRVLFCLTLFALFALVSSEFMVLWHLYVFAFFIGTFSSISLSSSQSLLPSLIPEEKLNIGNGIFMGTTQLAQVVGPILASWVIYTFRNYYQVAEGDVHLFSIALAFLVDAFALALSLLLVLRIKLKANVKSEKINNFILFFVDGLKFCFRDKAILLIMVYLLAAAFFIHGPLAISMPLLAKQKFMTEITGYGNLYSALGGGLLIGTITAMLVKIPAKSLGFVLVVCDLISSGVLVSLAHAGALHIAMGHIAIIGFCLGLISVAGTTWFQQRTPAMYMGRTMSILLFCIIGFTPVSASIFGFAIAETSIETALIASGVLLMIVAGVGLSFPKLRKIGALPRLASVED</sequence>
<feature type="transmembrane region" description="Helical" evidence="6">
    <location>
        <begin position="295"/>
        <end position="316"/>
    </location>
</feature>
<comment type="caution">
    <text evidence="8">The sequence shown here is derived from an EMBL/GenBank/DDBJ whole genome shotgun (WGS) entry which is preliminary data.</text>
</comment>
<evidence type="ECO:0000256" key="6">
    <source>
        <dbReference type="SAM" id="Phobius"/>
    </source>
</evidence>
<keyword evidence="4 6" id="KW-1133">Transmembrane helix</keyword>
<evidence type="ECO:0000256" key="3">
    <source>
        <dbReference type="ARBA" id="ARBA00022692"/>
    </source>
</evidence>
<feature type="domain" description="Major facilitator superfamily (MFS) profile" evidence="7">
    <location>
        <begin position="1"/>
        <end position="204"/>
    </location>
</feature>
<dbReference type="AlphaFoldDB" id="A0A2S7X4P1"/>
<organism evidence="8 9">
    <name type="scientific">Aliivibrio sifiae</name>
    <dbReference type="NCBI Taxonomy" id="566293"/>
    <lineage>
        <taxon>Bacteria</taxon>
        <taxon>Pseudomonadati</taxon>
        <taxon>Pseudomonadota</taxon>
        <taxon>Gammaproteobacteria</taxon>
        <taxon>Vibrionales</taxon>
        <taxon>Vibrionaceae</taxon>
        <taxon>Aliivibrio</taxon>
    </lineage>
</organism>
<evidence type="ECO:0000313" key="8">
    <source>
        <dbReference type="EMBL" id="PQJ85132.1"/>
    </source>
</evidence>
<feature type="transmembrane region" description="Helical" evidence="6">
    <location>
        <begin position="386"/>
        <end position="406"/>
    </location>
</feature>
<feature type="transmembrane region" description="Helical" evidence="6">
    <location>
        <begin position="174"/>
        <end position="197"/>
    </location>
</feature>
<accession>A0A2S7X4P1</accession>
<keyword evidence="2" id="KW-1003">Cell membrane</keyword>
<feature type="transmembrane region" description="Helical" evidence="6">
    <location>
        <begin position="270"/>
        <end position="288"/>
    </location>
</feature>
<dbReference type="PROSITE" id="PS50850">
    <property type="entry name" value="MFS"/>
    <property type="match status" value="1"/>
</dbReference>
<protein>
    <recommendedName>
        <fullName evidence="7">Major facilitator superfamily (MFS) profile domain-containing protein</fullName>
    </recommendedName>
</protein>
<evidence type="ECO:0000256" key="1">
    <source>
        <dbReference type="ARBA" id="ARBA00004651"/>
    </source>
</evidence>
<feature type="transmembrane region" description="Helical" evidence="6">
    <location>
        <begin position="322"/>
        <end position="344"/>
    </location>
</feature>
<evidence type="ECO:0000313" key="9">
    <source>
        <dbReference type="Proteomes" id="UP000239263"/>
    </source>
</evidence>
<evidence type="ECO:0000259" key="7">
    <source>
        <dbReference type="PROSITE" id="PS50850"/>
    </source>
</evidence>
<dbReference type="OrthoDB" id="69054at2"/>
<name>A0A2S7X4P1_9GAMM</name>
<feature type="transmembrane region" description="Helical" evidence="6">
    <location>
        <begin position="98"/>
        <end position="117"/>
    </location>
</feature>
<feature type="transmembrane region" description="Helical" evidence="6">
    <location>
        <begin position="7"/>
        <end position="29"/>
    </location>
</feature>
<dbReference type="PANTHER" id="PTHR23513:SF11">
    <property type="entry name" value="STAPHYLOFERRIN A TRANSPORTER"/>
    <property type="match status" value="1"/>
</dbReference>
<feature type="transmembrane region" description="Helical" evidence="6">
    <location>
        <begin position="71"/>
        <end position="92"/>
    </location>
</feature>
<keyword evidence="5 6" id="KW-0472">Membrane</keyword>
<dbReference type="Proteomes" id="UP000239263">
    <property type="component" value="Unassembled WGS sequence"/>
</dbReference>
<evidence type="ECO:0000256" key="4">
    <source>
        <dbReference type="ARBA" id="ARBA00022989"/>
    </source>
</evidence>
<dbReference type="CDD" id="cd06173">
    <property type="entry name" value="MFS_MefA_like"/>
    <property type="match status" value="1"/>
</dbReference>
<keyword evidence="3 6" id="KW-0812">Transmembrane</keyword>
<dbReference type="Pfam" id="PF07690">
    <property type="entry name" value="MFS_1"/>
    <property type="match status" value="1"/>
</dbReference>
<evidence type="ECO:0000256" key="5">
    <source>
        <dbReference type="ARBA" id="ARBA00023136"/>
    </source>
</evidence>
<dbReference type="GO" id="GO:0022857">
    <property type="term" value="F:transmembrane transporter activity"/>
    <property type="evidence" value="ECO:0007669"/>
    <property type="project" value="InterPro"/>
</dbReference>
<gene>
    <name evidence="8" type="ORF">BTO22_16850</name>
</gene>
<dbReference type="RefSeq" id="WP_105056485.1">
    <property type="nucleotide sequence ID" value="NZ_CAWNRT010000002.1"/>
</dbReference>
<feature type="transmembrane region" description="Helical" evidence="6">
    <location>
        <begin position="41"/>
        <end position="64"/>
    </location>
</feature>
<dbReference type="InterPro" id="IPR011701">
    <property type="entry name" value="MFS"/>
</dbReference>
<comment type="subcellular location">
    <subcellularLocation>
        <location evidence="1">Cell membrane</location>
        <topology evidence="1">Multi-pass membrane protein</topology>
    </subcellularLocation>
</comment>
<feature type="transmembrane region" description="Helical" evidence="6">
    <location>
        <begin position="138"/>
        <end position="162"/>
    </location>
</feature>
<evidence type="ECO:0000256" key="2">
    <source>
        <dbReference type="ARBA" id="ARBA00022475"/>
    </source>
</evidence>
<dbReference type="InterPro" id="IPR036259">
    <property type="entry name" value="MFS_trans_sf"/>
</dbReference>
<proteinExistence type="predicted"/>
<dbReference type="GO" id="GO:0005886">
    <property type="term" value="C:plasma membrane"/>
    <property type="evidence" value="ECO:0007669"/>
    <property type="project" value="UniProtKB-SubCell"/>
</dbReference>
<feature type="transmembrane region" description="Helical" evidence="6">
    <location>
        <begin position="229"/>
        <end position="250"/>
    </location>
</feature>
<dbReference type="Gene3D" id="1.20.1250.20">
    <property type="entry name" value="MFS general substrate transporter like domains"/>
    <property type="match status" value="1"/>
</dbReference>